<evidence type="ECO:0000313" key="2">
    <source>
        <dbReference type="EMBL" id="KZX17665.1"/>
    </source>
</evidence>
<comment type="caution">
    <text evidence="2">The sequence shown here is derived from an EMBL/GenBank/DDBJ whole genome shotgun (WGS) entry which is preliminary data.</text>
</comment>
<keyword evidence="1" id="KW-1133">Transmembrane helix</keyword>
<evidence type="ECO:0000256" key="1">
    <source>
        <dbReference type="SAM" id="Phobius"/>
    </source>
</evidence>
<feature type="transmembrane region" description="Helical" evidence="1">
    <location>
        <begin position="51"/>
        <end position="71"/>
    </location>
</feature>
<feature type="transmembrane region" description="Helical" evidence="1">
    <location>
        <begin position="12"/>
        <end position="31"/>
    </location>
</feature>
<proteinExistence type="predicted"/>
<accession>A0A166FH46</accession>
<name>A0A166FH46_9EURY</name>
<keyword evidence="3" id="KW-1185">Reference proteome</keyword>
<dbReference type="PATRIC" id="fig|47311.3.peg.150"/>
<dbReference type="AlphaFoldDB" id="A0A166FH46"/>
<keyword evidence="1" id="KW-0812">Transmembrane</keyword>
<dbReference type="EMBL" id="LWMW01000022">
    <property type="protein sequence ID" value="KZX17665.1"/>
    <property type="molecule type" value="Genomic_DNA"/>
</dbReference>
<sequence>MGASSTIRTFECLSMAIFVSINQFSTIGLIIAVKSIARYDKISEDSQFAEYYLIGTLFSVLMTIIIYIILFKL</sequence>
<reference evidence="2 3" key="1">
    <citation type="submission" date="2016-04" db="EMBL/GenBank/DDBJ databases">
        <title>Genome sequence of Methanobrevibacter cuticularis DSM 11139.</title>
        <authorList>
            <person name="Poehlein A."/>
            <person name="Seedorf H."/>
            <person name="Daniel R."/>
        </authorList>
    </citation>
    <scope>NUCLEOTIDE SEQUENCE [LARGE SCALE GENOMIC DNA]</scope>
    <source>
        <strain evidence="2 3">DSM 11139</strain>
    </source>
</reference>
<protein>
    <submittedName>
        <fullName evidence="2">Uncharacterized protein</fullName>
    </submittedName>
</protein>
<gene>
    <name evidence="2" type="ORF">MBCUT_01430</name>
</gene>
<dbReference type="OrthoDB" id="386542at2157"/>
<dbReference type="Proteomes" id="UP000077275">
    <property type="component" value="Unassembled WGS sequence"/>
</dbReference>
<dbReference type="RefSeq" id="WP_067257472.1">
    <property type="nucleotide sequence ID" value="NZ_LWMW01000022.1"/>
</dbReference>
<keyword evidence="1" id="KW-0472">Membrane</keyword>
<organism evidence="2 3">
    <name type="scientific">Methanobrevibacter cuticularis</name>
    <dbReference type="NCBI Taxonomy" id="47311"/>
    <lineage>
        <taxon>Archaea</taxon>
        <taxon>Methanobacteriati</taxon>
        <taxon>Methanobacteriota</taxon>
        <taxon>Methanomada group</taxon>
        <taxon>Methanobacteria</taxon>
        <taxon>Methanobacteriales</taxon>
        <taxon>Methanobacteriaceae</taxon>
        <taxon>Methanobrevibacter</taxon>
    </lineage>
</organism>
<evidence type="ECO:0000313" key="3">
    <source>
        <dbReference type="Proteomes" id="UP000077275"/>
    </source>
</evidence>